<evidence type="ECO:0000313" key="1">
    <source>
        <dbReference type="EMBL" id="CAG6567912.1"/>
    </source>
</evidence>
<proteinExistence type="predicted"/>
<dbReference type="EMBL" id="HBUE01278781">
    <property type="protein sequence ID" value="CAG6567912.1"/>
    <property type="molecule type" value="Transcribed_RNA"/>
</dbReference>
<protein>
    <submittedName>
        <fullName evidence="1">(northern house mosquito) hypothetical protein</fullName>
    </submittedName>
</protein>
<sequence>MAQTDDLLGLLHVDDPVAALGRLLHVQRVGGLGGDRVVNRLSGDRGVVQSRLSCRFHRRERHVLLLLLLLLLDEGLLLVGLEGRTLLLLEGLRRRSLLRGVADRLRSGHLADCRRLRKLFDRIKY</sequence>
<dbReference type="AlphaFoldDB" id="A0A8D8JE15"/>
<accession>A0A8D8JE15</accession>
<organism evidence="1">
    <name type="scientific">Culex pipiens</name>
    <name type="common">House mosquito</name>
    <dbReference type="NCBI Taxonomy" id="7175"/>
    <lineage>
        <taxon>Eukaryota</taxon>
        <taxon>Metazoa</taxon>
        <taxon>Ecdysozoa</taxon>
        <taxon>Arthropoda</taxon>
        <taxon>Hexapoda</taxon>
        <taxon>Insecta</taxon>
        <taxon>Pterygota</taxon>
        <taxon>Neoptera</taxon>
        <taxon>Endopterygota</taxon>
        <taxon>Diptera</taxon>
        <taxon>Nematocera</taxon>
        <taxon>Culicoidea</taxon>
        <taxon>Culicidae</taxon>
        <taxon>Culicinae</taxon>
        <taxon>Culicini</taxon>
        <taxon>Culex</taxon>
        <taxon>Culex</taxon>
    </lineage>
</organism>
<dbReference type="EMBL" id="HBUE01173313">
    <property type="protein sequence ID" value="CAG6516413.1"/>
    <property type="molecule type" value="Transcribed_RNA"/>
</dbReference>
<reference evidence="1" key="1">
    <citation type="submission" date="2021-05" db="EMBL/GenBank/DDBJ databases">
        <authorList>
            <person name="Alioto T."/>
            <person name="Alioto T."/>
            <person name="Gomez Garrido J."/>
        </authorList>
    </citation>
    <scope>NUCLEOTIDE SEQUENCE</scope>
</reference>
<name>A0A8D8JE15_CULPI</name>